<dbReference type="Pfam" id="PF01381">
    <property type="entry name" value="HTH_3"/>
    <property type="match status" value="1"/>
</dbReference>
<dbReference type="SUPFAM" id="SSF47413">
    <property type="entry name" value="lambda repressor-like DNA-binding domains"/>
    <property type="match status" value="1"/>
</dbReference>
<protein>
    <submittedName>
        <fullName evidence="2">Putative transcription regulator</fullName>
    </submittedName>
</protein>
<dbReference type="NCBIfam" id="TIGR01716">
    <property type="entry name" value="RGG_Cterm"/>
    <property type="match status" value="1"/>
</dbReference>
<name>A0A511J278_9ENTE</name>
<evidence type="ECO:0000259" key="1">
    <source>
        <dbReference type="PROSITE" id="PS50943"/>
    </source>
</evidence>
<dbReference type="Proteomes" id="UP000321830">
    <property type="component" value="Unassembled WGS sequence"/>
</dbReference>
<dbReference type="RefSeq" id="WP_010750834.1">
    <property type="nucleotide sequence ID" value="NZ_BJWF01000009.1"/>
</dbReference>
<evidence type="ECO:0000313" key="3">
    <source>
        <dbReference type="Proteomes" id="UP000321830"/>
    </source>
</evidence>
<dbReference type="InterPro" id="IPR011990">
    <property type="entry name" value="TPR-like_helical_dom_sf"/>
</dbReference>
<evidence type="ECO:0000313" key="2">
    <source>
        <dbReference type="EMBL" id="GEL91779.1"/>
    </source>
</evidence>
<dbReference type="SMART" id="SM00530">
    <property type="entry name" value="HTH_XRE"/>
    <property type="match status" value="1"/>
</dbReference>
<feature type="domain" description="HTH cro/C1-type" evidence="1">
    <location>
        <begin position="8"/>
        <end position="61"/>
    </location>
</feature>
<reference evidence="2 3" key="1">
    <citation type="submission" date="2019-07" db="EMBL/GenBank/DDBJ databases">
        <title>Whole genome shotgun sequence of Enterococcus villorum NBRC 100699.</title>
        <authorList>
            <person name="Hosoyama A."/>
            <person name="Uohara A."/>
            <person name="Ohji S."/>
            <person name="Ichikawa N."/>
        </authorList>
    </citation>
    <scope>NUCLEOTIDE SEQUENCE [LARGE SCALE GENOMIC DNA]</scope>
    <source>
        <strain evidence="2 3">NBRC 100699</strain>
    </source>
</reference>
<dbReference type="InterPro" id="IPR053163">
    <property type="entry name" value="HTH-type_regulator_Rgg"/>
</dbReference>
<dbReference type="InterPro" id="IPR010982">
    <property type="entry name" value="Lambda_DNA-bd_dom_sf"/>
</dbReference>
<dbReference type="Pfam" id="PF21259">
    <property type="entry name" value="Rgg_C"/>
    <property type="match status" value="1"/>
</dbReference>
<dbReference type="PROSITE" id="PS50943">
    <property type="entry name" value="HTH_CROC1"/>
    <property type="match status" value="1"/>
</dbReference>
<gene>
    <name evidence="2" type="primary">ropB</name>
    <name evidence="2" type="ORF">EVI01_11160</name>
</gene>
<comment type="caution">
    <text evidence="2">The sequence shown here is derived from an EMBL/GenBank/DDBJ whole genome shotgun (WGS) entry which is preliminary data.</text>
</comment>
<dbReference type="CDD" id="cd00093">
    <property type="entry name" value="HTH_XRE"/>
    <property type="match status" value="1"/>
</dbReference>
<dbReference type="AlphaFoldDB" id="A0A511J278"/>
<organism evidence="2 3">
    <name type="scientific">Enterococcus villorum</name>
    <dbReference type="NCBI Taxonomy" id="112904"/>
    <lineage>
        <taxon>Bacteria</taxon>
        <taxon>Bacillati</taxon>
        <taxon>Bacillota</taxon>
        <taxon>Bacilli</taxon>
        <taxon>Lactobacillales</taxon>
        <taxon>Enterococcaceae</taxon>
        <taxon>Enterococcus</taxon>
    </lineage>
</organism>
<dbReference type="Gene3D" id="1.25.40.10">
    <property type="entry name" value="Tetratricopeptide repeat domain"/>
    <property type="match status" value="1"/>
</dbReference>
<dbReference type="EMBL" id="BJWF01000009">
    <property type="protein sequence ID" value="GEL91779.1"/>
    <property type="molecule type" value="Genomic_DNA"/>
</dbReference>
<dbReference type="InterPro" id="IPR001387">
    <property type="entry name" value="Cro/C1-type_HTH"/>
</dbReference>
<dbReference type="PANTHER" id="PTHR37038:SF12">
    <property type="entry name" value="TRANSCRIPTIONAL REGULATOR"/>
    <property type="match status" value="1"/>
</dbReference>
<dbReference type="GO" id="GO:0003677">
    <property type="term" value="F:DNA binding"/>
    <property type="evidence" value="ECO:0007669"/>
    <property type="project" value="InterPro"/>
</dbReference>
<sequence>MRTSGEVIREMRTARNLSLQFLANGIMSREALNKFELRNTSISSDKLFTILSRMNVSVEEYLIQLEANYYIEKKQIEKDFIEVLNKKKDSTLFINELKHKFTLSNDPYYYLKYCQFSLELAVKNQSSLTDLKNEIEAIKSYLNRIDHWGIFELTIFSNCLFVFNIDYILIVLNRIKNKVTSYTEHTPDLKKKLYYFYLNCLILFTKMNRLDLFPVVLPLVKQLSEDPSYMYYRISFNIFEKIYIEQAQFSLESIKKELDILDYLGYSQLGEDIRDTLSGVSSFIYEPNEKNQLEK</sequence>
<dbReference type="InterPro" id="IPR010057">
    <property type="entry name" value="Transcription_activator_Rgg_C"/>
</dbReference>
<proteinExistence type="predicted"/>
<dbReference type="PANTHER" id="PTHR37038">
    <property type="entry name" value="TRANSCRIPTIONAL REGULATOR-RELATED"/>
    <property type="match status" value="1"/>
</dbReference>
<accession>A0A511J278</accession>